<dbReference type="eggNOG" id="arCOG10335">
    <property type="taxonomic scope" value="Archaea"/>
</dbReference>
<accession>F2KR55</accession>
<evidence type="ECO:0000313" key="1">
    <source>
        <dbReference type="EMBL" id="AEA46692.1"/>
    </source>
</evidence>
<proteinExistence type="predicted"/>
<dbReference type="Proteomes" id="UP000008136">
    <property type="component" value="Chromosome"/>
</dbReference>
<protein>
    <submittedName>
        <fullName evidence="1">Uncharacterized protein</fullName>
    </submittedName>
</protein>
<sequence>MRFAHKYLDEVTKLNADDVATIKLPRDRFIRDVLLYFTIKIANAGAADVAVTEDQILNLIKRIRVVAGGDVTFLEVNGYRKFLMNYLEFNTKPYVNIPSSIPAGGDATFEIELPLIFATNPVNEYDVSAVIPAHLTSSLNVYIDFGNPADIDANLSLASGQVDVTIKEVYTNKAEHDKILNNLQRVIELEVEKTVDEIKSNYTFKVDLDVGNLIQKIGIFTYDGTGNLSNSIISAYKIRQNSPIDVDLEKITWKQSRAEDKRAYVLESIPDGMTIWDAQYRMGVLDTRGLKSGDVTFNANTLVSSGKVVLLHREIAPAQV</sequence>
<keyword evidence="2" id="KW-1185">Reference proteome</keyword>
<organism evidence="1 2">
    <name type="scientific">Archaeoglobus veneficus (strain DSM 11195 / SNP6)</name>
    <dbReference type="NCBI Taxonomy" id="693661"/>
    <lineage>
        <taxon>Archaea</taxon>
        <taxon>Methanobacteriati</taxon>
        <taxon>Methanobacteriota</taxon>
        <taxon>Archaeoglobi</taxon>
        <taxon>Archaeoglobales</taxon>
        <taxon>Archaeoglobaceae</taxon>
        <taxon>Archaeoglobus</taxon>
    </lineage>
</organism>
<dbReference type="KEGG" id="ave:Arcve_0672"/>
<dbReference type="AlphaFoldDB" id="F2KR55"/>
<dbReference type="EMBL" id="CP002588">
    <property type="protein sequence ID" value="AEA46692.1"/>
    <property type="molecule type" value="Genomic_DNA"/>
</dbReference>
<dbReference type="RefSeq" id="WP_013683364.1">
    <property type="nucleotide sequence ID" value="NC_015320.1"/>
</dbReference>
<reference evidence="1 2" key="1">
    <citation type="submission" date="2011-03" db="EMBL/GenBank/DDBJ databases">
        <title>The complete genome of Archaeoglobus veneficus SNP6.</title>
        <authorList>
            <consortium name="US DOE Joint Genome Institute (JGI-PGF)"/>
            <person name="Lucas S."/>
            <person name="Copeland A."/>
            <person name="Lapidus A."/>
            <person name="Bruce D."/>
            <person name="Goodwin L."/>
            <person name="Pitluck S."/>
            <person name="Kyrpides N."/>
            <person name="Mavromatis K."/>
            <person name="Pagani I."/>
            <person name="Ivanova N."/>
            <person name="Mikhailova N."/>
            <person name="Lu M."/>
            <person name="Detter J.C."/>
            <person name="Tapia R."/>
            <person name="Han C."/>
            <person name="Land M."/>
            <person name="Hauser L."/>
            <person name="Markowitz V."/>
            <person name="Cheng J.-F."/>
            <person name="Hugenholtz P."/>
            <person name="Woyke T."/>
            <person name="Wu D."/>
            <person name="Spring S."/>
            <person name="Brambilla E."/>
            <person name="Klenk H.-P."/>
            <person name="Eisen J.A."/>
        </authorList>
    </citation>
    <scope>NUCLEOTIDE SEQUENCE [LARGE SCALE GENOMIC DNA]</scope>
    <source>
        <strain>SNP6</strain>
    </source>
</reference>
<gene>
    <name evidence="1" type="ordered locus">Arcve_0672</name>
</gene>
<evidence type="ECO:0000313" key="2">
    <source>
        <dbReference type="Proteomes" id="UP000008136"/>
    </source>
</evidence>
<dbReference type="STRING" id="693661.Arcve_0672"/>
<name>F2KR55_ARCVS</name>
<dbReference type="HOGENOM" id="CLU_867683_0_0_2"/>
<dbReference type="GeneID" id="10393770"/>